<dbReference type="InterPro" id="IPR029471">
    <property type="entry name" value="HNH_5"/>
</dbReference>
<keyword evidence="2" id="KW-0540">Nuclease</keyword>
<reference evidence="2 3" key="1">
    <citation type="submission" date="2019-10" db="EMBL/GenBank/DDBJ databases">
        <title>Bacillus from the desert of Cuatro Cinegas, Coahuila.</title>
        <authorList>
            <person name="Olmedo-Alvarez G."/>
            <person name="Saldana S."/>
            <person name="Barcelo D."/>
        </authorList>
    </citation>
    <scope>NUCLEOTIDE SEQUENCE [LARGE SCALE GENOMIC DNA]</scope>
    <source>
        <strain evidence="2 3">CH417_13T</strain>
    </source>
</reference>
<evidence type="ECO:0000313" key="2">
    <source>
        <dbReference type="EMBL" id="KAB2394919.1"/>
    </source>
</evidence>
<name>A0A9W7UWM2_BACCE</name>
<dbReference type="CDD" id="cd00085">
    <property type="entry name" value="HNHc"/>
    <property type="match status" value="1"/>
</dbReference>
<organism evidence="2 3">
    <name type="scientific">Bacillus cereus</name>
    <dbReference type="NCBI Taxonomy" id="1396"/>
    <lineage>
        <taxon>Bacteria</taxon>
        <taxon>Bacillati</taxon>
        <taxon>Bacillota</taxon>
        <taxon>Bacilli</taxon>
        <taxon>Bacillales</taxon>
        <taxon>Bacillaceae</taxon>
        <taxon>Bacillus</taxon>
        <taxon>Bacillus cereus group</taxon>
    </lineage>
</organism>
<sequence length="199" mass="23722">MSRKRKNISNYDIMRYWLDKEDDEGIPYIEIDGVQCFRCRRNSEVICNDINDDVELKDYWNRKTNGFVKAHIVPYAVGGNCHPSNIIFLCEHCNRDDLDVKSKDLYMNWLNRERKKHIYGTNMELIERMAQCLIKYGVNEERLSFMFGEESDDFKRFVSENCTCNTSISKKTYYDTVLALALMYKDELDIKEQMMKDYS</sequence>
<comment type="caution">
    <text evidence="2">The sequence shown here is derived from an EMBL/GenBank/DDBJ whole genome shotgun (WGS) entry which is preliminary data.</text>
</comment>
<dbReference type="AlphaFoldDB" id="A0A9W7UWM2"/>
<proteinExistence type="predicted"/>
<dbReference type="GO" id="GO:0004519">
    <property type="term" value="F:endonuclease activity"/>
    <property type="evidence" value="ECO:0007669"/>
    <property type="project" value="UniProtKB-KW"/>
</dbReference>
<protein>
    <submittedName>
        <fullName evidence="2">HNH endonuclease</fullName>
    </submittedName>
</protein>
<accession>A0A9W7UWM2</accession>
<evidence type="ECO:0000259" key="1">
    <source>
        <dbReference type="Pfam" id="PF14279"/>
    </source>
</evidence>
<dbReference type="InterPro" id="IPR003615">
    <property type="entry name" value="HNH_nuc"/>
</dbReference>
<dbReference type="Proteomes" id="UP000475765">
    <property type="component" value="Unassembled WGS sequence"/>
</dbReference>
<evidence type="ECO:0000313" key="3">
    <source>
        <dbReference type="Proteomes" id="UP000475765"/>
    </source>
</evidence>
<keyword evidence="2" id="KW-0255">Endonuclease</keyword>
<dbReference type="Pfam" id="PF14279">
    <property type="entry name" value="HNH_5"/>
    <property type="match status" value="1"/>
</dbReference>
<dbReference type="Gene3D" id="1.10.30.50">
    <property type="match status" value="1"/>
</dbReference>
<dbReference type="EMBL" id="WBPP01000020">
    <property type="protein sequence ID" value="KAB2394919.1"/>
    <property type="molecule type" value="Genomic_DNA"/>
</dbReference>
<keyword evidence="2" id="KW-0378">Hydrolase</keyword>
<gene>
    <name evidence="2" type="ORF">F8172_15860</name>
</gene>
<dbReference type="RefSeq" id="WP_151521676.1">
    <property type="nucleotide sequence ID" value="NZ_WBPL01000039.1"/>
</dbReference>
<feature type="domain" description="HNH endonuclease 5" evidence="1">
    <location>
        <begin position="63"/>
        <end position="95"/>
    </location>
</feature>